<sequence>MKVALMSCLLSGEWFRRMPAATTSELEHPREDITPRKFVLDDDGGDVFTRSSFRWPLLGPDRASTVFSQQQSMVDRMNSGTTPHKKQRPSLQSKWWILIYRRLAGNITRSY</sequence>
<dbReference type="EMBL" id="AM920437">
    <property type="protein sequence ID" value="CAP99904.1"/>
    <property type="molecule type" value="Genomic_DNA"/>
</dbReference>
<accession>B6HTE3</accession>
<dbReference type="VEuPathDB" id="FungiDB:PCH_Pc22g26160"/>
<evidence type="ECO:0000313" key="2">
    <source>
        <dbReference type="Proteomes" id="UP000000724"/>
    </source>
</evidence>
<proteinExistence type="predicted"/>
<name>B6HTE3_PENRW</name>
<organism evidence="1 2">
    <name type="scientific">Penicillium rubens (strain ATCC 28089 / DSM 1075 / NRRL 1951 / Wisconsin 54-1255)</name>
    <name type="common">Penicillium chrysogenum</name>
    <dbReference type="NCBI Taxonomy" id="500485"/>
    <lineage>
        <taxon>Eukaryota</taxon>
        <taxon>Fungi</taxon>
        <taxon>Dikarya</taxon>
        <taxon>Ascomycota</taxon>
        <taxon>Pezizomycotina</taxon>
        <taxon>Eurotiomycetes</taxon>
        <taxon>Eurotiomycetidae</taxon>
        <taxon>Eurotiales</taxon>
        <taxon>Aspergillaceae</taxon>
        <taxon>Penicillium</taxon>
        <taxon>Penicillium chrysogenum species complex</taxon>
    </lineage>
</organism>
<evidence type="ECO:0000313" key="1">
    <source>
        <dbReference type="EMBL" id="CAP99904.1"/>
    </source>
</evidence>
<dbReference type="Proteomes" id="UP000000724">
    <property type="component" value="Contig Pc00c22"/>
</dbReference>
<reference evidence="1 2" key="1">
    <citation type="journal article" date="2008" name="Nat. Biotechnol.">
        <title>Genome sequencing and analysis of the filamentous fungus Penicillium chrysogenum.</title>
        <authorList>
            <person name="van den Berg M.A."/>
            <person name="Albang R."/>
            <person name="Albermann K."/>
            <person name="Badger J.H."/>
            <person name="Daran J.-M."/>
            <person name="Driessen A.J.M."/>
            <person name="Garcia-Estrada C."/>
            <person name="Fedorova N.D."/>
            <person name="Harris D.M."/>
            <person name="Heijne W.H.M."/>
            <person name="Joardar V.S."/>
            <person name="Kiel J.A.K.W."/>
            <person name="Kovalchuk A."/>
            <person name="Martin J.F."/>
            <person name="Nierman W.C."/>
            <person name="Nijland J.G."/>
            <person name="Pronk J.T."/>
            <person name="Roubos J.A."/>
            <person name="van der Klei I.J."/>
            <person name="van Peij N.N.M.E."/>
            <person name="Veenhuis M."/>
            <person name="von Doehren H."/>
            <person name="Wagner C."/>
            <person name="Wortman J.R."/>
            <person name="Bovenberg R.A.L."/>
        </authorList>
    </citation>
    <scope>NUCLEOTIDE SEQUENCE [LARGE SCALE GENOMIC DNA]</scope>
    <source>
        <strain evidence="2">ATCC 28089 / DSM 1075 / NRRL 1951 / Wisconsin 54-1255</strain>
    </source>
</reference>
<keyword evidence="2" id="KW-1185">Reference proteome</keyword>
<dbReference type="AlphaFoldDB" id="B6HTE3"/>
<dbReference type="HOGENOM" id="CLU_2159257_0_0_1"/>
<gene>
    <name evidence="1" type="ORF">Pc22g26160</name>
    <name evidence="1" type="ORF">PCH_Pc22g26160</name>
</gene>
<protein>
    <submittedName>
        <fullName evidence="1">Uncharacterized protein</fullName>
    </submittedName>
</protein>